<evidence type="ECO:0000256" key="9">
    <source>
        <dbReference type="ARBA" id="ARBA00022777"/>
    </source>
</evidence>
<feature type="transmembrane region" description="Helical" evidence="14">
    <location>
        <begin position="729"/>
        <end position="751"/>
    </location>
</feature>
<evidence type="ECO:0000256" key="6">
    <source>
        <dbReference type="ARBA" id="ARBA00022679"/>
    </source>
</evidence>
<keyword evidence="9 17" id="KW-0418">Kinase</keyword>
<keyword evidence="13 14" id="KW-0472">Membrane</keyword>
<name>A0A9X2Y125_9BACT</name>
<organism evidence="17 18">
    <name type="scientific">Paraflavisolibacter caeni</name>
    <dbReference type="NCBI Taxonomy" id="2982496"/>
    <lineage>
        <taxon>Bacteria</taxon>
        <taxon>Pseudomonadati</taxon>
        <taxon>Bacteroidota</taxon>
        <taxon>Chitinophagia</taxon>
        <taxon>Chitinophagales</taxon>
        <taxon>Chitinophagaceae</taxon>
        <taxon>Paraflavisolibacter</taxon>
    </lineage>
</organism>
<dbReference type="SUPFAM" id="SSF47384">
    <property type="entry name" value="Homodimeric domain of signal transducing histidine kinase"/>
    <property type="match status" value="1"/>
</dbReference>
<dbReference type="Gene3D" id="6.10.340.10">
    <property type="match status" value="1"/>
</dbReference>
<keyword evidence="6" id="KW-0808">Transferase</keyword>
<sequence>MNILYLYRNSASKQSLIIAATVLLLLSLVSSFYFRINPSTSYEEKKLEQYIHKQQNDFNSLLKDTSLLRKLVQQTESLEELQKLTKKNYGIFLYVETLSGPSLFFWNNQSVIPSEKALQLPDGEHFQRLSNGYYLILKENLRFPGMSNNIQAFALIPILYQFEHRSEYLLTHFAHDKDAINKVDYSEARTPFVIHSLKGKPLFYIKGKTYMPIAAIDSITLTLRIFALILLLLFLHLEAETIVRKKGPVKGVLFLVTALISIRAFLFLFPSIFYFRQFQLFDPQIYSANWLNPSLGDLLFNAIVFCWIVLFTWYKKGPGRQVPAFFKEPWSYIVGGLCLWVLILSTFLLADIVRSLVADSSISFNVTFFFTLTIYTAVGFIVLALLSLSYYYFTRLLFQLILPAFAKRQILIYFIIVAVGLFNLTFHSGNSIVLFHIPVLLWLVIYTFLLSQEQSIINRFRATTAGMLFWIFVFSVSLSVVILSENQKKELKTQKNFAEKQNELTDPSQERTLSIALNYLDKEFFAKNYYRFLNPTSNRFLRDSIIKENMFAGYRRAYNTELFVFDSLYHGLNNTDPSTFSELNSIFTIRSKPTGIPDLYYHEPSFDKITYITRRIVEDSTGIKGTVFIVSSPVKYGSENLTPELFRQVNKRDIESEYYPFAVYNNKGILISASSKYPFPTVLTYKEIPKKEYETRVNGDYDELWYKATNNKVVVTAKKRDTFLESITLFSYFFCAFLIMVASLQLVVLLLRATYGWNLLNAFSELSIRSQVHGTVIFISVLSFLIIGVATISFFITRYNRNNIDKLSETSGIMVKEMQRRMSEQGSIDDISNIYDSASKANLKKLVEEVANIHNREVNVYDVQGNLQVYSNAEVYQRGVLSTKIHPIAYYHLNRLRQVHYVQKESMSSLEYLSIYTPVRNDSGHAYAYLNIPYFTTGQELQQEISNFLVTIINLNAFIFLIAGVIALFITNRITRSFSVIGNKMREITLGKANEEIVWTKKDEIGELVKHYNKMVHKLEESAAALAKSEREGAWREMARQVAHEIKNPLTPMKLSIQYLQKAINNNQPNINELTTRVANTLVEQIDHLSKIAADFSRFANIGNRNIEQFDLHHVLESLMDLYKTNPKVKITWNKLEGEVQLNADRTHINRLFTNLLTNAVESCAQKDHCKIIISEVSRDNAILVSVIDNGEGIPFEMHQRIFTPNFTTKSSGTGLGLAMCKGIVEQAGGEIWFETEEGKGTTFFVQLPAKLKIETSIVNNHGSYVDEPDNI</sequence>
<reference evidence="17" key="1">
    <citation type="submission" date="2022-09" db="EMBL/GenBank/DDBJ databases">
        <authorList>
            <person name="Yuan C."/>
            <person name="Ke Z."/>
        </authorList>
    </citation>
    <scope>NUCLEOTIDE SEQUENCE</scope>
    <source>
        <strain evidence="17">LB-8</strain>
    </source>
</reference>
<dbReference type="EC" id="2.7.13.3" evidence="3"/>
<evidence type="ECO:0000256" key="2">
    <source>
        <dbReference type="ARBA" id="ARBA00004651"/>
    </source>
</evidence>
<dbReference type="Pfam" id="PF02518">
    <property type="entry name" value="HATPase_c"/>
    <property type="match status" value="1"/>
</dbReference>
<dbReference type="InterPro" id="IPR003660">
    <property type="entry name" value="HAMP_dom"/>
</dbReference>
<feature type="transmembrane region" description="Helical" evidence="14">
    <location>
        <begin position="410"/>
        <end position="426"/>
    </location>
</feature>
<dbReference type="CDD" id="cd00082">
    <property type="entry name" value="HisKA"/>
    <property type="match status" value="1"/>
</dbReference>
<accession>A0A9X2Y125</accession>
<feature type="transmembrane region" description="Helical" evidence="14">
    <location>
        <begin position="432"/>
        <end position="450"/>
    </location>
</feature>
<dbReference type="PROSITE" id="PS50885">
    <property type="entry name" value="HAMP"/>
    <property type="match status" value="1"/>
</dbReference>
<evidence type="ECO:0000256" key="5">
    <source>
        <dbReference type="ARBA" id="ARBA00022553"/>
    </source>
</evidence>
<dbReference type="AlphaFoldDB" id="A0A9X2Y125"/>
<dbReference type="PANTHER" id="PTHR45528:SF1">
    <property type="entry name" value="SENSOR HISTIDINE KINASE CPXA"/>
    <property type="match status" value="1"/>
</dbReference>
<reference evidence="17" key="2">
    <citation type="submission" date="2023-04" db="EMBL/GenBank/DDBJ databases">
        <title>Paracnuella aquatica gen. nov., sp. nov., a member of the family Chitinophagaceae isolated from a hot spring.</title>
        <authorList>
            <person name="Wang C."/>
        </authorList>
    </citation>
    <scope>NUCLEOTIDE SEQUENCE</scope>
    <source>
        <strain evidence="17">LB-8</strain>
    </source>
</reference>
<evidence type="ECO:0000256" key="1">
    <source>
        <dbReference type="ARBA" id="ARBA00000085"/>
    </source>
</evidence>
<feature type="transmembrane region" description="Helical" evidence="14">
    <location>
        <begin position="295"/>
        <end position="314"/>
    </location>
</feature>
<dbReference type="SMART" id="SM00304">
    <property type="entry name" value="HAMP"/>
    <property type="match status" value="1"/>
</dbReference>
<dbReference type="InterPro" id="IPR005467">
    <property type="entry name" value="His_kinase_dom"/>
</dbReference>
<feature type="domain" description="HAMP" evidence="16">
    <location>
        <begin position="972"/>
        <end position="1024"/>
    </location>
</feature>
<evidence type="ECO:0000256" key="3">
    <source>
        <dbReference type="ARBA" id="ARBA00012438"/>
    </source>
</evidence>
<keyword evidence="7 14" id="KW-0812">Transmembrane</keyword>
<dbReference type="InterPro" id="IPR050398">
    <property type="entry name" value="HssS/ArlS-like"/>
</dbReference>
<dbReference type="SMART" id="SM00387">
    <property type="entry name" value="HATPase_c"/>
    <property type="match status" value="1"/>
</dbReference>
<protein>
    <recommendedName>
        <fullName evidence="3">histidine kinase</fullName>
        <ecNumber evidence="3">2.7.13.3</ecNumber>
    </recommendedName>
</protein>
<evidence type="ECO:0000256" key="14">
    <source>
        <dbReference type="SAM" id="Phobius"/>
    </source>
</evidence>
<dbReference type="SMART" id="SM00388">
    <property type="entry name" value="HisKA"/>
    <property type="match status" value="1"/>
</dbReference>
<dbReference type="PRINTS" id="PR00344">
    <property type="entry name" value="BCTRLSENSOR"/>
</dbReference>
<feature type="transmembrane region" description="Helical" evidence="14">
    <location>
        <begin position="948"/>
        <end position="970"/>
    </location>
</feature>
<feature type="transmembrane region" description="Helical" evidence="14">
    <location>
        <begin position="251"/>
        <end position="275"/>
    </location>
</feature>
<evidence type="ECO:0000259" key="16">
    <source>
        <dbReference type="PROSITE" id="PS50885"/>
    </source>
</evidence>
<dbReference type="PANTHER" id="PTHR45528">
    <property type="entry name" value="SENSOR HISTIDINE KINASE CPXA"/>
    <property type="match status" value="1"/>
</dbReference>
<dbReference type="RefSeq" id="WP_279299934.1">
    <property type="nucleotide sequence ID" value="NZ_JAOTIF010000035.1"/>
</dbReference>
<feature type="domain" description="Histidine kinase" evidence="15">
    <location>
        <begin position="1041"/>
        <end position="1252"/>
    </location>
</feature>
<comment type="caution">
    <text evidence="17">The sequence shown here is derived from an EMBL/GenBank/DDBJ whole genome shotgun (WGS) entry which is preliminary data.</text>
</comment>
<dbReference type="EMBL" id="JAOTIF010000035">
    <property type="protein sequence ID" value="MCU7552497.1"/>
    <property type="molecule type" value="Genomic_DNA"/>
</dbReference>
<keyword evidence="18" id="KW-1185">Reference proteome</keyword>
<feature type="transmembrane region" description="Helical" evidence="14">
    <location>
        <begin position="772"/>
        <end position="796"/>
    </location>
</feature>
<dbReference type="InterPro" id="IPR036890">
    <property type="entry name" value="HATPase_C_sf"/>
</dbReference>
<gene>
    <name evidence="17" type="ORF">OCK74_25485</name>
</gene>
<keyword evidence="10" id="KW-0067">ATP-binding</keyword>
<dbReference type="GO" id="GO:0005886">
    <property type="term" value="C:plasma membrane"/>
    <property type="evidence" value="ECO:0007669"/>
    <property type="project" value="UniProtKB-SubCell"/>
</dbReference>
<keyword evidence="5" id="KW-0597">Phosphoprotein</keyword>
<keyword evidence="8" id="KW-0547">Nucleotide-binding</keyword>
<evidence type="ECO:0000256" key="10">
    <source>
        <dbReference type="ARBA" id="ARBA00022840"/>
    </source>
</evidence>
<dbReference type="Gene3D" id="3.30.565.10">
    <property type="entry name" value="Histidine kinase-like ATPase, C-terminal domain"/>
    <property type="match status" value="1"/>
</dbReference>
<evidence type="ECO:0000256" key="12">
    <source>
        <dbReference type="ARBA" id="ARBA00023012"/>
    </source>
</evidence>
<feature type="transmembrane region" description="Helical" evidence="14">
    <location>
        <begin position="462"/>
        <end position="483"/>
    </location>
</feature>
<feature type="transmembrane region" description="Helical" evidence="14">
    <location>
        <begin position="221"/>
        <end position="239"/>
    </location>
</feature>
<evidence type="ECO:0000256" key="13">
    <source>
        <dbReference type="ARBA" id="ARBA00023136"/>
    </source>
</evidence>
<comment type="subcellular location">
    <subcellularLocation>
        <location evidence="2">Cell membrane</location>
        <topology evidence="2">Multi-pass membrane protein</topology>
    </subcellularLocation>
</comment>
<dbReference type="InterPro" id="IPR036097">
    <property type="entry name" value="HisK_dim/P_sf"/>
</dbReference>
<dbReference type="Gene3D" id="1.10.287.130">
    <property type="match status" value="1"/>
</dbReference>
<dbReference type="InterPro" id="IPR003661">
    <property type="entry name" value="HisK_dim/P_dom"/>
</dbReference>
<proteinExistence type="predicted"/>
<dbReference type="PROSITE" id="PS50109">
    <property type="entry name" value="HIS_KIN"/>
    <property type="match status" value="1"/>
</dbReference>
<keyword evidence="12" id="KW-0902">Two-component regulatory system</keyword>
<keyword evidence="4" id="KW-1003">Cell membrane</keyword>
<evidence type="ECO:0000313" key="17">
    <source>
        <dbReference type="EMBL" id="MCU7552497.1"/>
    </source>
</evidence>
<dbReference type="InterPro" id="IPR003594">
    <property type="entry name" value="HATPase_dom"/>
</dbReference>
<dbReference type="CDD" id="cd00075">
    <property type="entry name" value="HATPase"/>
    <property type="match status" value="1"/>
</dbReference>
<dbReference type="GO" id="GO:0000155">
    <property type="term" value="F:phosphorelay sensor kinase activity"/>
    <property type="evidence" value="ECO:0007669"/>
    <property type="project" value="InterPro"/>
</dbReference>
<dbReference type="Proteomes" id="UP001155483">
    <property type="component" value="Unassembled WGS sequence"/>
</dbReference>
<comment type="catalytic activity">
    <reaction evidence="1">
        <text>ATP + protein L-histidine = ADP + protein N-phospho-L-histidine.</text>
        <dbReference type="EC" id="2.7.13.3"/>
    </reaction>
</comment>
<dbReference type="Pfam" id="PF00512">
    <property type="entry name" value="HisKA"/>
    <property type="match status" value="1"/>
</dbReference>
<evidence type="ECO:0000256" key="11">
    <source>
        <dbReference type="ARBA" id="ARBA00022989"/>
    </source>
</evidence>
<feature type="transmembrane region" description="Helical" evidence="14">
    <location>
        <begin position="362"/>
        <end position="389"/>
    </location>
</feature>
<evidence type="ECO:0000259" key="15">
    <source>
        <dbReference type="PROSITE" id="PS50109"/>
    </source>
</evidence>
<evidence type="ECO:0000313" key="18">
    <source>
        <dbReference type="Proteomes" id="UP001155483"/>
    </source>
</evidence>
<evidence type="ECO:0000256" key="4">
    <source>
        <dbReference type="ARBA" id="ARBA00022475"/>
    </source>
</evidence>
<keyword evidence="11 14" id="KW-1133">Transmembrane helix</keyword>
<dbReference type="InterPro" id="IPR004358">
    <property type="entry name" value="Sig_transdc_His_kin-like_C"/>
</dbReference>
<evidence type="ECO:0000256" key="8">
    <source>
        <dbReference type="ARBA" id="ARBA00022741"/>
    </source>
</evidence>
<feature type="transmembrane region" description="Helical" evidence="14">
    <location>
        <begin position="330"/>
        <end position="350"/>
    </location>
</feature>
<dbReference type="SUPFAM" id="SSF55874">
    <property type="entry name" value="ATPase domain of HSP90 chaperone/DNA topoisomerase II/histidine kinase"/>
    <property type="match status" value="1"/>
</dbReference>
<dbReference type="GO" id="GO:0005524">
    <property type="term" value="F:ATP binding"/>
    <property type="evidence" value="ECO:0007669"/>
    <property type="project" value="UniProtKB-KW"/>
</dbReference>
<evidence type="ECO:0000256" key="7">
    <source>
        <dbReference type="ARBA" id="ARBA00022692"/>
    </source>
</evidence>